<sequence>MNKTTRDEVISDIAKVIGPLFEQKGFVQKKNIFEFHDSNTNNIYQYEILLSKRKGYFSLHLRLKLLNKPFMKEVNKVAKKVWLDEDFIRLDGRSDEMIKYAMKIRLSDYNLGMVTDWRDFKEEKEPLSDFNDRFSIWFSVFDDINEIPNWKAQLVQSVLFTEKWVSDIQSNPEQWIIDHTIYQALYLLKKQNRIIELNEKYNYSLTLYKSNNELIFFYKYLTAS</sequence>
<reference evidence="1 2" key="1">
    <citation type="submission" date="2018-05" db="EMBL/GenBank/DDBJ databases">
        <title>Reference genomes for bee gut microbiota database.</title>
        <authorList>
            <person name="Ellegaard K.M."/>
        </authorList>
    </citation>
    <scope>NUCLEOTIDE SEQUENCE [LARGE SCALE GENOMIC DNA]</scope>
    <source>
        <strain evidence="1 2">ESL0182</strain>
    </source>
</reference>
<evidence type="ECO:0000313" key="1">
    <source>
        <dbReference type="EMBL" id="PXZ08373.1"/>
    </source>
</evidence>
<keyword evidence="2" id="KW-1185">Reference proteome</keyword>
<dbReference type="EMBL" id="QGLR01000004">
    <property type="protein sequence ID" value="PXZ08373.1"/>
    <property type="molecule type" value="Genomic_DNA"/>
</dbReference>
<protein>
    <submittedName>
        <fullName evidence="1">Uncharacterized protein</fullName>
    </submittedName>
</protein>
<evidence type="ECO:0000313" key="2">
    <source>
        <dbReference type="Proteomes" id="UP000247932"/>
    </source>
</evidence>
<dbReference type="Proteomes" id="UP000247932">
    <property type="component" value="Unassembled WGS sequence"/>
</dbReference>
<proteinExistence type="predicted"/>
<dbReference type="RefSeq" id="WP_110432367.1">
    <property type="nucleotide sequence ID" value="NZ_QGLR01000004.1"/>
</dbReference>
<comment type="caution">
    <text evidence="1">The sequence shown here is derived from an EMBL/GenBank/DDBJ whole genome shotgun (WGS) entry which is preliminary data.</text>
</comment>
<organism evidence="1 2">
    <name type="scientific">Gilliamella apicola</name>
    <dbReference type="NCBI Taxonomy" id="1196095"/>
    <lineage>
        <taxon>Bacteria</taxon>
        <taxon>Pseudomonadati</taxon>
        <taxon>Pseudomonadota</taxon>
        <taxon>Gammaproteobacteria</taxon>
        <taxon>Orbales</taxon>
        <taxon>Orbaceae</taxon>
        <taxon>Gilliamella</taxon>
    </lineage>
</organism>
<dbReference type="OrthoDB" id="6058389at2"/>
<gene>
    <name evidence="1" type="ORF">DKK70_00980</name>
</gene>
<name>A0A2V4E729_9GAMM</name>
<accession>A0A2V4E729</accession>
<dbReference type="AlphaFoldDB" id="A0A2V4E729"/>